<proteinExistence type="predicted"/>
<name>A0A4Y2GQ46_ARAVE</name>
<dbReference type="PANTHER" id="PTHR37984">
    <property type="entry name" value="PROTEIN CBG26694"/>
    <property type="match status" value="1"/>
</dbReference>
<keyword evidence="3" id="KW-1185">Reference proteome</keyword>
<dbReference type="Proteomes" id="UP000499080">
    <property type="component" value="Unassembled WGS sequence"/>
</dbReference>
<dbReference type="Gene3D" id="3.10.10.10">
    <property type="entry name" value="HIV Type 1 Reverse Transcriptase, subunit A, domain 1"/>
    <property type="match status" value="1"/>
</dbReference>
<dbReference type="InterPro" id="IPR043128">
    <property type="entry name" value="Rev_trsase/Diguanyl_cyclase"/>
</dbReference>
<dbReference type="GO" id="GO:0071897">
    <property type="term" value="P:DNA biosynthetic process"/>
    <property type="evidence" value="ECO:0007669"/>
    <property type="project" value="UniProtKB-ARBA"/>
</dbReference>
<dbReference type="Gene3D" id="3.30.70.270">
    <property type="match status" value="1"/>
</dbReference>
<dbReference type="Pfam" id="PF00078">
    <property type="entry name" value="RVT_1"/>
    <property type="match status" value="1"/>
</dbReference>
<dbReference type="OrthoDB" id="6431143at2759"/>
<comment type="caution">
    <text evidence="2">The sequence shown here is derived from an EMBL/GenBank/DDBJ whole genome shotgun (WGS) entry which is preliminary data.</text>
</comment>
<dbReference type="InterPro" id="IPR000477">
    <property type="entry name" value="RT_dom"/>
</dbReference>
<accession>A0A4Y2GQ46</accession>
<feature type="domain" description="Reverse transcriptase" evidence="1">
    <location>
        <begin position="17"/>
        <end position="101"/>
    </location>
</feature>
<reference evidence="2 3" key="1">
    <citation type="journal article" date="2019" name="Sci. Rep.">
        <title>Orb-weaving spider Araneus ventricosus genome elucidates the spidroin gene catalogue.</title>
        <authorList>
            <person name="Kono N."/>
            <person name="Nakamura H."/>
            <person name="Ohtoshi R."/>
            <person name="Moran D.A.P."/>
            <person name="Shinohara A."/>
            <person name="Yoshida Y."/>
            <person name="Fujiwara M."/>
            <person name="Mori M."/>
            <person name="Tomita M."/>
            <person name="Arakawa K."/>
        </authorList>
    </citation>
    <scope>NUCLEOTIDE SEQUENCE [LARGE SCALE GENOMIC DNA]</scope>
</reference>
<dbReference type="EMBL" id="BGPR01001494">
    <property type="protein sequence ID" value="GBM55307.1"/>
    <property type="molecule type" value="Genomic_DNA"/>
</dbReference>
<sequence>MGLYEFVWTPQNLNRAINRPQYNLHKYEDITSKLGGANYSCVLDAVTAFWQISLDEESSRLCTFSSPFLRLKFLRMQYGIKCSPERIQRAVAETLEDIQNAETNLLMI</sequence>
<evidence type="ECO:0000259" key="1">
    <source>
        <dbReference type="Pfam" id="PF00078"/>
    </source>
</evidence>
<dbReference type="InterPro" id="IPR050951">
    <property type="entry name" value="Retrovirus_Pol_polyprotein"/>
</dbReference>
<dbReference type="PANTHER" id="PTHR37984:SF5">
    <property type="entry name" value="PROTEIN NYNRIN-LIKE"/>
    <property type="match status" value="1"/>
</dbReference>
<protein>
    <recommendedName>
        <fullName evidence="1">Reverse transcriptase domain-containing protein</fullName>
    </recommendedName>
</protein>
<evidence type="ECO:0000313" key="3">
    <source>
        <dbReference type="Proteomes" id="UP000499080"/>
    </source>
</evidence>
<organism evidence="2 3">
    <name type="scientific">Araneus ventricosus</name>
    <name type="common">Orbweaver spider</name>
    <name type="synonym">Epeira ventricosa</name>
    <dbReference type="NCBI Taxonomy" id="182803"/>
    <lineage>
        <taxon>Eukaryota</taxon>
        <taxon>Metazoa</taxon>
        <taxon>Ecdysozoa</taxon>
        <taxon>Arthropoda</taxon>
        <taxon>Chelicerata</taxon>
        <taxon>Arachnida</taxon>
        <taxon>Araneae</taxon>
        <taxon>Araneomorphae</taxon>
        <taxon>Entelegynae</taxon>
        <taxon>Araneoidea</taxon>
        <taxon>Araneidae</taxon>
        <taxon>Araneus</taxon>
    </lineage>
</organism>
<evidence type="ECO:0000313" key="2">
    <source>
        <dbReference type="EMBL" id="GBM55307.1"/>
    </source>
</evidence>
<dbReference type="AlphaFoldDB" id="A0A4Y2GQ46"/>
<gene>
    <name evidence="2" type="ORF">AVEN_272372_1</name>
</gene>
<dbReference type="InterPro" id="IPR043502">
    <property type="entry name" value="DNA/RNA_pol_sf"/>
</dbReference>
<dbReference type="SUPFAM" id="SSF56672">
    <property type="entry name" value="DNA/RNA polymerases"/>
    <property type="match status" value="1"/>
</dbReference>